<evidence type="ECO:0000313" key="2">
    <source>
        <dbReference type="EMBL" id="PMD42946.1"/>
    </source>
</evidence>
<organism evidence="2 3">
    <name type="scientific">Hyaloscypha variabilis (strain UAMH 11265 / GT02V1 / F)</name>
    <name type="common">Meliniomyces variabilis</name>
    <dbReference type="NCBI Taxonomy" id="1149755"/>
    <lineage>
        <taxon>Eukaryota</taxon>
        <taxon>Fungi</taxon>
        <taxon>Dikarya</taxon>
        <taxon>Ascomycota</taxon>
        <taxon>Pezizomycotina</taxon>
        <taxon>Leotiomycetes</taxon>
        <taxon>Helotiales</taxon>
        <taxon>Hyaloscyphaceae</taxon>
        <taxon>Hyaloscypha</taxon>
        <taxon>Hyaloscypha variabilis</taxon>
    </lineage>
</organism>
<dbReference type="Proteomes" id="UP000235786">
    <property type="component" value="Unassembled WGS sequence"/>
</dbReference>
<dbReference type="EMBL" id="KZ613942">
    <property type="protein sequence ID" value="PMD42946.1"/>
    <property type="molecule type" value="Genomic_DNA"/>
</dbReference>
<reference evidence="2 3" key="1">
    <citation type="submission" date="2016-04" db="EMBL/GenBank/DDBJ databases">
        <title>A degradative enzymes factory behind the ericoid mycorrhizal symbiosis.</title>
        <authorList>
            <consortium name="DOE Joint Genome Institute"/>
            <person name="Martino E."/>
            <person name="Morin E."/>
            <person name="Grelet G."/>
            <person name="Kuo A."/>
            <person name="Kohler A."/>
            <person name="Daghino S."/>
            <person name="Barry K."/>
            <person name="Choi C."/>
            <person name="Cichocki N."/>
            <person name="Clum A."/>
            <person name="Copeland A."/>
            <person name="Hainaut M."/>
            <person name="Haridas S."/>
            <person name="Labutti K."/>
            <person name="Lindquist E."/>
            <person name="Lipzen A."/>
            <person name="Khouja H.-R."/>
            <person name="Murat C."/>
            <person name="Ohm R."/>
            <person name="Olson A."/>
            <person name="Spatafora J."/>
            <person name="Veneault-Fourrey C."/>
            <person name="Henrissat B."/>
            <person name="Grigoriev I."/>
            <person name="Martin F."/>
            <person name="Perotto S."/>
        </authorList>
    </citation>
    <scope>NUCLEOTIDE SEQUENCE [LARGE SCALE GENOMIC DNA]</scope>
    <source>
        <strain evidence="2 3">F</strain>
    </source>
</reference>
<accession>A0A2J6RWR0</accession>
<feature type="compositionally biased region" description="Low complexity" evidence="1">
    <location>
        <begin position="62"/>
        <end position="77"/>
    </location>
</feature>
<proteinExistence type="predicted"/>
<sequence>MDLKTSLAARIKGLSPVLLPILRDLSLDLLNATLTAQFSEWALEFSPSQAAPGPCSAPPAPVSSASTGTRSSRSAIGADPFRSVDTVFRDAEQYLAN</sequence>
<name>A0A2J6RWR0_HYAVF</name>
<keyword evidence="3" id="KW-1185">Reference proteome</keyword>
<gene>
    <name evidence="2" type="ORF">L207DRAFT_509536</name>
</gene>
<dbReference type="AlphaFoldDB" id="A0A2J6RWR0"/>
<evidence type="ECO:0000313" key="3">
    <source>
        <dbReference type="Proteomes" id="UP000235786"/>
    </source>
</evidence>
<protein>
    <submittedName>
        <fullName evidence="2">Uncharacterized protein</fullName>
    </submittedName>
</protein>
<evidence type="ECO:0000256" key="1">
    <source>
        <dbReference type="SAM" id="MobiDB-lite"/>
    </source>
</evidence>
<feature type="region of interest" description="Disordered" evidence="1">
    <location>
        <begin position="47"/>
        <end position="77"/>
    </location>
</feature>